<dbReference type="RefSeq" id="WP_000787672.1">
    <property type="nucleotide sequence ID" value="NZ_CM000952.1"/>
</dbReference>
<dbReference type="HOGENOM" id="CLU_051472_0_0_9"/>
<dbReference type="GO" id="GO:0043190">
    <property type="term" value="C:ATP-binding cassette (ABC) transporter complex"/>
    <property type="evidence" value="ECO:0007669"/>
    <property type="project" value="InterPro"/>
</dbReference>
<dbReference type="SMR" id="A0A0E1XAC8"/>
<feature type="signal peptide" evidence="3">
    <location>
        <begin position="1"/>
        <end position="18"/>
    </location>
</feature>
<reference evidence="5" key="1">
    <citation type="submission" date="2010-05" db="EMBL/GenBank/DDBJ databases">
        <authorList>
            <person name="Muzny D."/>
            <person name="Qin X."/>
            <person name="Buhay C."/>
            <person name="Dugan-Rocha S."/>
            <person name="Ding Y."/>
            <person name="Chen G."/>
            <person name="Hawes A."/>
            <person name="Holder M."/>
            <person name="Jhangiani S."/>
            <person name="Johnson A."/>
            <person name="Khan Z."/>
            <person name="Li Z."/>
            <person name="Liu W."/>
            <person name="Liu X."/>
            <person name="Perez L."/>
            <person name="Shen H."/>
            <person name="Wang Q."/>
            <person name="Watt J."/>
            <person name="Xi L."/>
            <person name="Xin Y."/>
            <person name="Zhou J."/>
            <person name="Deng J."/>
            <person name="Jiang H."/>
            <person name="Liu Y."/>
            <person name="Qu J."/>
            <person name="Song X.-Z."/>
            <person name="Zhang L."/>
            <person name="Villasana D."/>
            <person name="Johnson A."/>
            <person name="Liu J."/>
            <person name="Liyanage D."/>
            <person name="Lorensuhewa L."/>
            <person name="Robinson T."/>
            <person name="Song A."/>
            <person name="Song B.-B."/>
            <person name="Dinh H."/>
            <person name="Thornton R."/>
            <person name="Coyle M."/>
            <person name="Francisco L."/>
            <person name="Jackson L."/>
            <person name="Javaid M."/>
            <person name="Korchina V."/>
            <person name="Kovar C."/>
            <person name="Mata R."/>
            <person name="Mathew T."/>
            <person name="Ngo R."/>
            <person name="Nguyen L."/>
            <person name="Nguyen N."/>
            <person name="Okwuonu G."/>
            <person name="Ongeri F."/>
            <person name="Pham C."/>
            <person name="Simmons D."/>
            <person name="Wilczek-Boney K."/>
            <person name="Hale W."/>
            <person name="Jakkamsetti A."/>
            <person name="Pham P."/>
            <person name="Ruth R."/>
            <person name="San Lucas F."/>
            <person name="Warren J."/>
            <person name="Zhang J."/>
            <person name="Zhao Z."/>
            <person name="Zhou C."/>
            <person name="Zhu D."/>
            <person name="Lee S."/>
            <person name="Bess C."/>
            <person name="Blankenburg K."/>
            <person name="Forbes L."/>
            <person name="Fu Q."/>
            <person name="Gubbala S."/>
            <person name="Hirani K."/>
            <person name="Jayaseelan J.C."/>
            <person name="Lara F."/>
            <person name="Munidasa M."/>
            <person name="Palculict T."/>
            <person name="Patil S."/>
            <person name="Pu L.-L."/>
            <person name="Saada N."/>
            <person name="Tang L."/>
            <person name="Weissenberger G."/>
            <person name="Zhu Y."/>
            <person name="Hemphill L."/>
            <person name="Shang Y."/>
            <person name="Youmans B."/>
            <person name="Ayvaz T."/>
            <person name="Ross M."/>
            <person name="Santibanez J."/>
            <person name="Aqrawi P."/>
            <person name="Gross S."/>
            <person name="Joshi V."/>
            <person name="Fowler G."/>
            <person name="Nazareth L."/>
            <person name="Reid J."/>
            <person name="Worley K."/>
            <person name="Petrosino J."/>
            <person name="Highlander S."/>
            <person name="Gibbs R."/>
        </authorList>
    </citation>
    <scope>NUCLEOTIDE SEQUENCE [LARGE SCALE GENOMIC DNA]</scope>
    <source>
        <strain evidence="5">MN8</strain>
    </source>
</reference>
<dbReference type="SMART" id="SM00062">
    <property type="entry name" value="PBPb"/>
    <property type="match status" value="1"/>
</dbReference>
<organism evidence="5">
    <name type="scientific">Staphylococcus aureus subsp. aureus MN8</name>
    <dbReference type="NCBI Taxonomy" id="548470"/>
    <lineage>
        <taxon>Bacteria</taxon>
        <taxon>Bacillati</taxon>
        <taxon>Bacillota</taxon>
        <taxon>Bacilli</taxon>
        <taxon>Bacillales</taxon>
        <taxon>Staphylococcaceae</taxon>
        <taxon>Staphylococcus</taxon>
    </lineage>
</organism>
<evidence type="ECO:0000256" key="2">
    <source>
        <dbReference type="ARBA" id="ARBA00022729"/>
    </source>
</evidence>
<dbReference type="GO" id="GO:0055085">
    <property type="term" value="P:transmembrane transport"/>
    <property type="evidence" value="ECO:0007669"/>
    <property type="project" value="InterPro"/>
</dbReference>
<dbReference type="EMBL" id="ACJA02000001">
    <property type="protein sequence ID" value="EFH96334.1"/>
    <property type="molecule type" value="Genomic_DNA"/>
</dbReference>
<dbReference type="PROSITE" id="PS51257">
    <property type="entry name" value="PROKAR_LIPOPROTEIN"/>
    <property type="match status" value="1"/>
</dbReference>
<name>A0A0E1XAC8_STAAU</name>
<dbReference type="Proteomes" id="UP000003455">
    <property type="component" value="Chromosome"/>
</dbReference>
<dbReference type="PANTHER" id="PTHR35841">
    <property type="entry name" value="PHOSPHONATES-BINDING PERIPLASMIC PROTEIN"/>
    <property type="match status" value="1"/>
</dbReference>
<evidence type="ECO:0000313" key="5">
    <source>
        <dbReference type="EMBL" id="EFH96334.1"/>
    </source>
</evidence>
<comment type="caution">
    <text evidence="5">The sequence shown here is derived from an EMBL/GenBank/DDBJ whole genome shotgun (WGS) entry which is preliminary data.</text>
</comment>
<protein>
    <submittedName>
        <fullName evidence="5">Phosphate/phosphite/phosphonate ABC transporter, periplasmic binding protein</fullName>
    </submittedName>
</protein>
<evidence type="ECO:0000259" key="4">
    <source>
        <dbReference type="SMART" id="SM00062"/>
    </source>
</evidence>
<dbReference type="CDD" id="cd01071">
    <property type="entry name" value="PBP2_PhnD_like"/>
    <property type="match status" value="1"/>
</dbReference>
<dbReference type="AlphaFoldDB" id="A0A0E1XAC8"/>
<sequence>MKNFKCLFVLMLAVIVFAAACGNSSSLDNQKNASNDSDSKSGGYKPKELTVQFVPSQNAGTLEAKAKPLEKLLSKELGIPVKVSVSTNYNTIVEAMKSKKVDVGFLPPTAYTLAHDQKAADLLLQAQRFGVKEDGSASKELVDSYKSEILVKKDSKIKSLKDLKGKKIALQDVTSTAGYTFPLAMLKNEAGINATKDMKIVNVKGHDQAVISLLNGDVDAAAVFNDARNTVKKDQPNVFKDTRILKLTQAIPNDTISVRPDMDKDFQEKLKKAFIDIAKSKEGHKIISEVYSHEGYTETKDSNFDIVREYEKLVKDMK</sequence>
<dbReference type="PANTHER" id="PTHR35841:SF1">
    <property type="entry name" value="PHOSPHONATES-BINDING PERIPLASMIC PROTEIN"/>
    <property type="match status" value="1"/>
</dbReference>
<dbReference type="Pfam" id="PF12974">
    <property type="entry name" value="Phosphonate-bd"/>
    <property type="match status" value="1"/>
</dbReference>
<comment type="similarity">
    <text evidence="1">Belongs to the phosphate/phosphite/phosphonate binding protein family.</text>
</comment>
<gene>
    <name evidence="5" type="primary">phnD</name>
    <name evidence="5" type="ORF">HMPREF0769_10336</name>
</gene>
<dbReference type="Gene3D" id="3.40.190.10">
    <property type="entry name" value="Periplasmic binding protein-like II"/>
    <property type="match status" value="2"/>
</dbReference>
<keyword evidence="2 3" id="KW-0732">Signal</keyword>
<dbReference type="SUPFAM" id="SSF53850">
    <property type="entry name" value="Periplasmic binding protein-like II"/>
    <property type="match status" value="1"/>
</dbReference>
<dbReference type="InterPro" id="IPR005770">
    <property type="entry name" value="PhnD"/>
</dbReference>
<dbReference type="NCBIfam" id="TIGR01098">
    <property type="entry name" value="3A0109s03R"/>
    <property type="match status" value="1"/>
</dbReference>
<dbReference type="InterPro" id="IPR001638">
    <property type="entry name" value="Solute-binding_3/MltF_N"/>
</dbReference>
<accession>A0A0E1XAC8</accession>
<feature type="chain" id="PRO_5038923086" evidence="3">
    <location>
        <begin position="19"/>
        <end position="318"/>
    </location>
</feature>
<feature type="domain" description="Solute-binding protein family 3/N-terminal" evidence="4">
    <location>
        <begin position="48"/>
        <end position="294"/>
    </location>
</feature>
<evidence type="ECO:0000256" key="3">
    <source>
        <dbReference type="SAM" id="SignalP"/>
    </source>
</evidence>
<proteinExistence type="inferred from homology"/>
<evidence type="ECO:0000256" key="1">
    <source>
        <dbReference type="ARBA" id="ARBA00007162"/>
    </source>
</evidence>